<protein>
    <submittedName>
        <fullName evidence="8">RNA polymerase sigma factor (Sigma-70 family)</fullName>
    </submittedName>
</protein>
<dbReference type="GO" id="GO:0006352">
    <property type="term" value="P:DNA-templated transcription initiation"/>
    <property type="evidence" value="ECO:0007669"/>
    <property type="project" value="InterPro"/>
</dbReference>
<dbReference type="InterPro" id="IPR039425">
    <property type="entry name" value="RNA_pol_sigma-70-like"/>
</dbReference>
<dbReference type="InterPro" id="IPR013325">
    <property type="entry name" value="RNA_pol_sigma_r2"/>
</dbReference>
<dbReference type="InterPro" id="IPR036388">
    <property type="entry name" value="WH-like_DNA-bd_sf"/>
</dbReference>
<dbReference type="InterPro" id="IPR014284">
    <property type="entry name" value="RNA_pol_sigma-70_dom"/>
</dbReference>
<comment type="caution">
    <text evidence="8">The sequence shown here is derived from an EMBL/GenBank/DDBJ whole genome shotgun (WGS) entry which is preliminary data.</text>
</comment>
<dbReference type="PANTHER" id="PTHR43133:SF8">
    <property type="entry name" value="RNA POLYMERASE SIGMA FACTOR HI_1459-RELATED"/>
    <property type="match status" value="1"/>
</dbReference>
<feature type="domain" description="RNA polymerase sigma factor 70 region 4 type 2" evidence="7">
    <location>
        <begin position="121"/>
        <end position="170"/>
    </location>
</feature>
<dbReference type="NCBIfam" id="TIGR02937">
    <property type="entry name" value="sigma70-ECF"/>
    <property type="match status" value="1"/>
</dbReference>
<evidence type="ECO:0000256" key="5">
    <source>
        <dbReference type="ARBA" id="ARBA00023163"/>
    </source>
</evidence>
<dbReference type="InterPro" id="IPR013324">
    <property type="entry name" value="RNA_pol_sigma_r3/r4-like"/>
</dbReference>
<dbReference type="GO" id="GO:0003677">
    <property type="term" value="F:DNA binding"/>
    <property type="evidence" value="ECO:0007669"/>
    <property type="project" value="UniProtKB-KW"/>
</dbReference>
<proteinExistence type="inferred from homology"/>
<evidence type="ECO:0000256" key="2">
    <source>
        <dbReference type="ARBA" id="ARBA00023015"/>
    </source>
</evidence>
<sequence length="181" mass="20591">MVVDLTALSDRELVTLVQGDQSAYGELYLRHRQVALAHARNISRRHAEWEDLVEEAFVHVLARIQAGCHVNHFRAYLMTAIRNIAITESQAWDARWESYAVVDLPRVAHCPESIAMTALTVRAAFENLPERFRWALWLSAVEGWNPGHLSTLLGLSANTCAALMYRARTRFKAVYQLSFPD</sequence>
<organism evidence="8 9">
    <name type="scientific">Actinocrispum wychmicini</name>
    <dbReference type="NCBI Taxonomy" id="1213861"/>
    <lineage>
        <taxon>Bacteria</taxon>
        <taxon>Bacillati</taxon>
        <taxon>Actinomycetota</taxon>
        <taxon>Actinomycetes</taxon>
        <taxon>Pseudonocardiales</taxon>
        <taxon>Pseudonocardiaceae</taxon>
        <taxon>Actinocrispum</taxon>
    </lineage>
</organism>
<accession>A0A4R2K038</accession>
<evidence type="ECO:0000256" key="4">
    <source>
        <dbReference type="ARBA" id="ARBA00023125"/>
    </source>
</evidence>
<evidence type="ECO:0000259" key="7">
    <source>
        <dbReference type="Pfam" id="PF08281"/>
    </source>
</evidence>
<reference evidence="8 9" key="1">
    <citation type="submission" date="2019-03" db="EMBL/GenBank/DDBJ databases">
        <title>Genomic Encyclopedia of Type Strains, Phase IV (KMG-IV): sequencing the most valuable type-strain genomes for metagenomic binning, comparative biology and taxonomic classification.</title>
        <authorList>
            <person name="Goeker M."/>
        </authorList>
    </citation>
    <scope>NUCLEOTIDE SEQUENCE [LARGE SCALE GENOMIC DNA]</scope>
    <source>
        <strain evidence="8 9">DSM 45934</strain>
    </source>
</reference>
<evidence type="ECO:0000313" key="8">
    <source>
        <dbReference type="EMBL" id="TCO64997.1"/>
    </source>
</evidence>
<dbReference type="EMBL" id="SLWS01000001">
    <property type="protein sequence ID" value="TCO64997.1"/>
    <property type="molecule type" value="Genomic_DNA"/>
</dbReference>
<dbReference type="InterPro" id="IPR013249">
    <property type="entry name" value="RNA_pol_sigma70_r4_t2"/>
</dbReference>
<keyword evidence="3" id="KW-0731">Sigma factor</keyword>
<evidence type="ECO:0000256" key="3">
    <source>
        <dbReference type="ARBA" id="ARBA00023082"/>
    </source>
</evidence>
<gene>
    <name evidence="8" type="ORF">EV192_101781</name>
</gene>
<keyword evidence="2" id="KW-0805">Transcription regulation</keyword>
<dbReference type="SUPFAM" id="SSF88946">
    <property type="entry name" value="Sigma2 domain of RNA polymerase sigma factors"/>
    <property type="match status" value="1"/>
</dbReference>
<dbReference type="Pfam" id="PF04542">
    <property type="entry name" value="Sigma70_r2"/>
    <property type="match status" value="1"/>
</dbReference>
<evidence type="ECO:0000313" key="9">
    <source>
        <dbReference type="Proteomes" id="UP000295680"/>
    </source>
</evidence>
<evidence type="ECO:0000259" key="6">
    <source>
        <dbReference type="Pfam" id="PF04542"/>
    </source>
</evidence>
<dbReference type="InterPro" id="IPR007627">
    <property type="entry name" value="RNA_pol_sigma70_r2"/>
</dbReference>
<comment type="similarity">
    <text evidence="1">Belongs to the sigma-70 factor family. ECF subfamily.</text>
</comment>
<dbReference type="Gene3D" id="1.10.1740.10">
    <property type="match status" value="1"/>
</dbReference>
<dbReference type="PANTHER" id="PTHR43133">
    <property type="entry name" value="RNA POLYMERASE ECF-TYPE SIGMA FACTO"/>
    <property type="match status" value="1"/>
</dbReference>
<evidence type="ECO:0000256" key="1">
    <source>
        <dbReference type="ARBA" id="ARBA00010641"/>
    </source>
</evidence>
<dbReference type="Gene3D" id="1.10.10.10">
    <property type="entry name" value="Winged helix-like DNA-binding domain superfamily/Winged helix DNA-binding domain"/>
    <property type="match status" value="1"/>
</dbReference>
<keyword evidence="9" id="KW-1185">Reference proteome</keyword>
<name>A0A4R2K038_9PSEU</name>
<keyword evidence="5" id="KW-0804">Transcription</keyword>
<dbReference type="GO" id="GO:0016987">
    <property type="term" value="F:sigma factor activity"/>
    <property type="evidence" value="ECO:0007669"/>
    <property type="project" value="UniProtKB-KW"/>
</dbReference>
<dbReference type="AlphaFoldDB" id="A0A4R2K038"/>
<dbReference type="SUPFAM" id="SSF88659">
    <property type="entry name" value="Sigma3 and sigma4 domains of RNA polymerase sigma factors"/>
    <property type="match status" value="1"/>
</dbReference>
<keyword evidence="4" id="KW-0238">DNA-binding</keyword>
<dbReference type="Proteomes" id="UP000295680">
    <property type="component" value="Unassembled WGS sequence"/>
</dbReference>
<feature type="domain" description="RNA polymerase sigma-70 region 2" evidence="6">
    <location>
        <begin position="27"/>
        <end position="87"/>
    </location>
</feature>
<dbReference type="Pfam" id="PF08281">
    <property type="entry name" value="Sigma70_r4_2"/>
    <property type="match status" value="1"/>
</dbReference>